<organism evidence="2 3">
    <name type="scientific">Ceratitis capitata</name>
    <name type="common">Mediterranean fruit fly</name>
    <name type="synonym">Tephritis capitata</name>
    <dbReference type="NCBI Taxonomy" id="7213"/>
    <lineage>
        <taxon>Eukaryota</taxon>
        <taxon>Metazoa</taxon>
        <taxon>Ecdysozoa</taxon>
        <taxon>Arthropoda</taxon>
        <taxon>Hexapoda</taxon>
        <taxon>Insecta</taxon>
        <taxon>Pterygota</taxon>
        <taxon>Neoptera</taxon>
        <taxon>Endopterygota</taxon>
        <taxon>Diptera</taxon>
        <taxon>Brachycera</taxon>
        <taxon>Muscomorpha</taxon>
        <taxon>Tephritoidea</taxon>
        <taxon>Tephritidae</taxon>
        <taxon>Ceratitis</taxon>
        <taxon>Ceratitis</taxon>
    </lineage>
</organism>
<evidence type="ECO:0000313" key="2">
    <source>
        <dbReference type="EMBL" id="CAD7014179.1"/>
    </source>
</evidence>
<keyword evidence="3" id="KW-1185">Reference proteome</keyword>
<sequence>MRQRADPAQLRTIFLHVKVLQRIDDVSLMCDKRIASLKKLAVKPTRPVQTVTPEPAVPLQPQGGAPHLLRRKHKCVYLPLAVGMK</sequence>
<name>A0A811VIV9_CERCA</name>
<reference evidence="2" key="1">
    <citation type="submission" date="2020-11" db="EMBL/GenBank/DDBJ databases">
        <authorList>
            <person name="Whitehead M."/>
        </authorList>
    </citation>
    <scope>NUCLEOTIDE SEQUENCE</scope>
    <source>
        <strain evidence="2">EGII</strain>
    </source>
</reference>
<dbReference type="AlphaFoldDB" id="A0A811VIV9"/>
<dbReference type="Pfam" id="PF23289">
    <property type="entry name" value="Spectrin_5"/>
    <property type="match status" value="1"/>
</dbReference>
<gene>
    <name evidence="2" type="ORF">CCAP1982_LOCUS22185</name>
</gene>
<proteinExistence type="predicted"/>
<evidence type="ECO:0000313" key="3">
    <source>
        <dbReference type="Proteomes" id="UP000606786"/>
    </source>
</evidence>
<evidence type="ECO:0000259" key="1">
    <source>
        <dbReference type="Pfam" id="PF23289"/>
    </source>
</evidence>
<accession>A0A811VIV9</accession>
<dbReference type="Proteomes" id="UP000606786">
    <property type="component" value="Unassembled WGS sequence"/>
</dbReference>
<dbReference type="EMBL" id="CAJHJT010000056">
    <property type="protein sequence ID" value="CAD7014179.1"/>
    <property type="molecule type" value="Genomic_DNA"/>
</dbReference>
<dbReference type="InterPro" id="IPR056466">
    <property type="entry name" value="Spectrin_DBS"/>
</dbReference>
<comment type="caution">
    <text evidence="2">The sequence shown here is derived from an EMBL/GenBank/DDBJ whole genome shotgun (WGS) entry which is preliminary data.</text>
</comment>
<protein>
    <submittedName>
        <fullName evidence="2">(Mediterranean fruit fly) hypothetical protein</fullName>
    </submittedName>
</protein>
<feature type="domain" description="Guanine nucleotide exchange factor DBS-like spectrin-like" evidence="1">
    <location>
        <begin position="18"/>
        <end position="41"/>
    </location>
</feature>
<dbReference type="OrthoDB" id="10004999at2759"/>